<dbReference type="NCBIfam" id="TIGR00171">
    <property type="entry name" value="leuD"/>
    <property type="match status" value="1"/>
</dbReference>
<dbReference type="GO" id="GO:0009098">
    <property type="term" value="P:L-leucine biosynthetic process"/>
    <property type="evidence" value="ECO:0007669"/>
    <property type="project" value="UniProtKB-UniPathway"/>
</dbReference>
<dbReference type="InterPro" id="IPR050075">
    <property type="entry name" value="LeuD"/>
</dbReference>
<keyword evidence="7" id="KW-0432">Leucine biosynthesis</keyword>
<dbReference type="GO" id="GO:0003861">
    <property type="term" value="F:3-isopropylmalate dehydratase activity"/>
    <property type="evidence" value="ECO:0007669"/>
    <property type="project" value="UniProtKB-EC"/>
</dbReference>
<evidence type="ECO:0000256" key="8">
    <source>
        <dbReference type="ARBA" id="ARBA00022605"/>
    </source>
</evidence>
<dbReference type="EMBL" id="JACCEW010000004">
    <property type="protein sequence ID" value="NYT38057.1"/>
    <property type="molecule type" value="Genomic_DNA"/>
</dbReference>
<comment type="subunit">
    <text evidence="5">Heterodimer of LeuC and LeuD.</text>
</comment>
<keyword evidence="10" id="KW-0100">Branched-chain amino acid biosynthesis</keyword>
<dbReference type="GO" id="GO:0009316">
    <property type="term" value="C:3-isopropylmalate dehydratase complex"/>
    <property type="evidence" value="ECO:0007669"/>
    <property type="project" value="InterPro"/>
</dbReference>
<organism evidence="12 13">
    <name type="scientific">Allopusillimonas soli</name>
    <dbReference type="NCBI Taxonomy" id="659016"/>
    <lineage>
        <taxon>Bacteria</taxon>
        <taxon>Pseudomonadati</taxon>
        <taxon>Pseudomonadota</taxon>
        <taxon>Betaproteobacteria</taxon>
        <taxon>Burkholderiales</taxon>
        <taxon>Alcaligenaceae</taxon>
        <taxon>Allopusillimonas</taxon>
    </lineage>
</organism>
<dbReference type="EC" id="4.2.1.33" evidence="6"/>
<proteinExistence type="inferred from homology"/>
<dbReference type="RefSeq" id="WP_129969996.1">
    <property type="nucleotide sequence ID" value="NZ_JACCEW010000004.1"/>
</dbReference>
<evidence type="ECO:0000256" key="9">
    <source>
        <dbReference type="ARBA" id="ARBA00023239"/>
    </source>
</evidence>
<dbReference type="PANTHER" id="PTHR43345:SF5">
    <property type="entry name" value="3-ISOPROPYLMALATE DEHYDRATASE SMALL SUBUNIT"/>
    <property type="match status" value="1"/>
</dbReference>
<evidence type="ECO:0000259" key="11">
    <source>
        <dbReference type="Pfam" id="PF00694"/>
    </source>
</evidence>
<sequence>MTPITCFVGQPAALRARDVDTDQIIPARFLKKDRGLPGGYGNYLFHDIASPIAFEGANILVAGKNFGCGSSREGAVYALADRGFRALIAPSFGDIFYNNCLKNGVLPIRLDASVVEALLMQIEQGSLKRIEVDLNGQSVRPLGKGPEAAQGFQIDPFWRECLVTGKDEVALTLSHIAEIRAFELAYEQTPAGRMHTRPRREGA</sequence>
<comment type="caution">
    <text evidence="12">The sequence shown here is derived from an EMBL/GenBank/DDBJ whole genome shotgun (WGS) entry which is preliminary data.</text>
</comment>
<comment type="catalytic activity">
    <reaction evidence="1">
        <text>(2R,3S)-3-isopropylmalate = (2S)-2-isopropylmalate</text>
        <dbReference type="Rhea" id="RHEA:32287"/>
        <dbReference type="ChEBI" id="CHEBI:1178"/>
        <dbReference type="ChEBI" id="CHEBI:35121"/>
        <dbReference type="EC" id="4.2.1.33"/>
    </reaction>
</comment>
<keyword evidence="8" id="KW-0028">Amino-acid biosynthesis</keyword>
<dbReference type="CDD" id="cd01577">
    <property type="entry name" value="IPMI_Swivel"/>
    <property type="match status" value="1"/>
</dbReference>
<evidence type="ECO:0000256" key="1">
    <source>
        <dbReference type="ARBA" id="ARBA00000491"/>
    </source>
</evidence>
<dbReference type="Pfam" id="PF00694">
    <property type="entry name" value="Aconitase_C"/>
    <property type="match status" value="1"/>
</dbReference>
<dbReference type="Proteomes" id="UP000580517">
    <property type="component" value="Unassembled WGS sequence"/>
</dbReference>
<dbReference type="PANTHER" id="PTHR43345">
    <property type="entry name" value="3-ISOPROPYLMALATE DEHYDRATASE SMALL SUBUNIT 2-RELATED-RELATED"/>
    <property type="match status" value="1"/>
</dbReference>
<dbReference type="InterPro" id="IPR000573">
    <property type="entry name" value="AconitaseA/IPMdHydase_ssu_swvl"/>
</dbReference>
<name>A0A853FDP7_9BURK</name>
<evidence type="ECO:0000256" key="4">
    <source>
        <dbReference type="ARBA" id="ARBA00009845"/>
    </source>
</evidence>
<evidence type="ECO:0000313" key="12">
    <source>
        <dbReference type="EMBL" id="NYT38057.1"/>
    </source>
</evidence>
<dbReference type="UniPathway" id="UPA00048">
    <property type="reaction ID" value="UER00071"/>
</dbReference>
<dbReference type="NCBIfam" id="NF002458">
    <property type="entry name" value="PRK01641.1"/>
    <property type="match status" value="1"/>
</dbReference>
<comment type="pathway">
    <text evidence="3">Amino-acid biosynthesis; L-leucine biosynthesis; L-leucine from 3-methyl-2-oxobutanoate: step 2/4.</text>
</comment>
<dbReference type="InterPro" id="IPR033940">
    <property type="entry name" value="IPMI_Swivel"/>
</dbReference>
<evidence type="ECO:0000256" key="6">
    <source>
        <dbReference type="ARBA" id="ARBA00011998"/>
    </source>
</evidence>
<accession>A0A853FDP7</accession>
<comment type="similarity">
    <text evidence="4">Belongs to the LeuD family. LeuD type 1 subfamily.</text>
</comment>
<feature type="domain" description="Aconitase A/isopropylmalate dehydratase small subunit swivel" evidence="11">
    <location>
        <begin position="49"/>
        <end position="111"/>
    </location>
</feature>
<dbReference type="InterPro" id="IPR004431">
    <property type="entry name" value="3-IsopropMal_deHydase_ssu"/>
</dbReference>
<dbReference type="SUPFAM" id="SSF52016">
    <property type="entry name" value="LeuD/IlvD-like"/>
    <property type="match status" value="1"/>
</dbReference>
<evidence type="ECO:0000256" key="3">
    <source>
        <dbReference type="ARBA" id="ARBA00004729"/>
    </source>
</evidence>
<keyword evidence="9 12" id="KW-0456">Lyase</keyword>
<evidence type="ECO:0000256" key="7">
    <source>
        <dbReference type="ARBA" id="ARBA00022430"/>
    </source>
</evidence>
<comment type="function">
    <text evidence="2">Catalyzes the isomerization between 2-isopropylmalate and 3-isopropylmalate, via the formation of 2-isopropylmaleate.</text>
</comment>
<evidence type="ECO:0000256" key="10">
    <source>
        <dbReference type="ARBA" id="ARBA00023304"/>
    </source>
</evidence>
<evidence type="ECO:0000256" key="5">
    <source>
        <dbReference type="ARBA" id="ARBA00011271"/>
    </source>
</evidence>
<gene>
    <name evidence="12" type="primary">leuD</name>
    <name evidence="12" type="ORF">H0A68_14310</name>
</gene>
<dbReference type="AlphaFoldDB" id="A0A853FDP7"/>
<reference evidence="12 13" key="1">
    <citation type="submission" date="2020-07" db="EMBL/GenBank/DDBJ databases">
        <title>Taxonomic revisions and descriptions of new bacterial species based on genomic comparisons in the high-G+C-content subgroup of the family Alcaligenaceae.</title>
        <authorList>
            <person name="Szabo A."/>
            <person name="Felfoldi T."/>
        </authorList>
    </citation>
    <scope>NUCLEOTIDE SEQUENCE [LARGE SCALE GENOMIC DNA]</scope>
    <source>
        <strain evidence="12 13">DSM 25264</strain>
    </source>
</reference>
<keyword evidence="13" id="KW-1185">Reference proteome</keyword>
<dbReference type="InterPro" id="IPR015928">
    <property type="entry name" value="Aconitase/3IPM_dehydase_swvl"/>
</dbReference>
<dbReference type="OrthoDB" id="9777465at2"/>
<dbReference type="Gene3D" id="3.20.19.10">
    <property type="entry name" value="Aconitase, domain 4"/>
    <property type="match status" value="1"/>
</dbReference>
<protein>
    <recommendedName>
        <fullName evidence="6">3-isopropylmalate dehydratase</fullName>
        <ecNumber evidence="6">4.2.1.33</ecNumber>
    </recommendedName>
</protein>
<evidence type="ECO:0000256" key="2">
    <source>
        <dbReference type="ARBA" id="ARBA00002695"/>
    </source>
</evidence>
<evidence type="ECO:0000313" key="13">
    <source>
        <dbReference type="Proteomes" id="UP000580517"/>
    </source>
</evidence>